<protein>
    <recommendedName>
        <fullName evidence="6">GtrA/DPMS transmembrane domain-containing protein</fullName>
    </recommendedName>
</protein>
<feature type="transmembrane region" description="Helical" evidence="5">
    <location>
        <begin position="57"/>
        <end position="78"/>
    </location>
</feature>
<dbReference type="InterPro" id="IPR007267">
    <property type="entry name" value="GtrA_DPMS_TM"/>
</dbReference>
<evidence type="ECO:0000256" key="4">
    <source>
        <dbReference type="ARBA" id="ARBA00023136"/>
    </source>
</evidence>
<sequence length="104" mass="11780">MPNFLANRCLVWRVASRDQVHRQAVVFWLAVMAGVTLATVFTYFVEKHVDGQVTLVRGAAVLSAQLLGFGLVWIGRFVMLDRWLFKHATQRLARDPTLPSELPT</sequence>
<keyword evidence="4 5" id="KW-0472">Membrane</keyword>
<accession>A0ABQ1C307</accession>
<reference evidence="7 8" key="1">
    <citation type="journal article" date="2019" name="Emerg. Microbes Infect.">
        <title>Comprehensive subspecies identification of 175 nontuberculous mycobacteria species based on 7547 genomic profiles.</title>
        <authorList>
            <person name="Matsumoto Y."/>
            <person name="Kinjo T."/>
            <person name="Motooka D."/>
            <person name="Nabeya D."/>
            <person name="Jung N."/>
            <person name="Uechi K."/>
            <person name="Horii T."/>
            <person name="Iida T."/>
            <person name="Fujita J."/>
            <person name="Nakamura S."/>
        </authorList>
    </citation>
    <scope>NUCLEOTIDE SEQUENCE [LARGE SCALE GENOMIC DNA]</scope>
    <source>
        <strain evidence="7 8">JCM 18565</strain>
    </source>
</reference>
<keyword evidence="8" id="KW-1185">Reference proteome</keyword>
<organism evidence="7 8">
    <name type="scientific">Mycobacterium paragordonae</name>
    <dbReference type="NCBI Taxonomy" id="1389713"/>
    <lineage>
        <taxon>Bacteria</taxon>
        <taxon>Bacillati</taxon>
        <taxon>Actinomycetota</taxon>
        <taxon>Actinomycetes</taxon>
        <taxon>Mycobacteriales</taxon>
        <taxon>Mycobacteriaceae</taxon>
        <taxon>Mycobacterium</taxon>
    </lineage>
</organism>
<feature type="transmembrane region" description="Helical" evidence="5">
    <location>
        <begin position="25"/>
        <end position="45"/>
    </location>
</feature>
<evidence type="ECO:0000256" key="1">
    <source>
        <dbReference type="ARBA" id="ARBA00004141"/>
    </source>
</evidence>
<evidence type="ECO:0000259" key="6">
    <source>
        <dbReference type="Pfam" id="PF04138"/>
    </source>
</evidence>
<dbReference type="EMBL" id="BLKX01000001">
    <property type="protein sequence ID" value="GFG78836.1"/>
    <property type="molecule type" value="Genomic_DNA"/>
</dbReference>
<feature type="domain" description="GtrA/DPMS transmembrane" evidence="6">
    <location>
        <begin position="3"/>
        <end position="85"/>
    </location>
</feature>
<evidence type="ECO:0000313" key="7">
    <source>
        <dbReference type="EMBL" id="GFG78836.1"/>
    </source>
</evidence>
<dbReference type="Pfam" id="PF04138">
    <property type="entry name" value="GtrA_DPMS_TM"/>
    <property type="match status" value="1"/>
</dbReference>
<name>A0ABQ1C307_9MYCO</name>
<evidence type="ECO:0000256" key="3">
    <source>
        <dbReference type="ARBA" id="ARBA00022989"/>
    </source>
</evidence>
<comment type="subcellular location">
    <subcellularLocation>
        <location evidence="1">Membrane</location>
        <topology evidence="1">Multi-pass membrane protein</topology>
    </subcellularLocation>
</comment>
<evidence type="ECO:0000256" key="5">
    <source>
        <dbReference type="SAM" id="Phobius"/>
    </source>
</evidence>
<comment type="caution">
    <text evidence="7">The sequence shown here is derived from an EMBL/GenBank/DDBJ whole genome shotgun (WGS) entry which is preliminary data.</text>
</comment>
<dbReference type="Proteomes" id="UP000465240">
    <property type="component" value="Unassembled WGS sequence"/>
</dbReference>
<keyword evidence="3 5" id="KW-1133">Transmembrane helix</keyword>
<keyword evidence="2 5" id="KW-0812">Transmembrane</keyword>
<gene>
    <name evidence="7" type="ORF">MPRG_21120</name>
</gene>
<evidence type="ECO:0000313" key="8">
    <source>
        <dbReference type="Proteomes" id="UP000465240"/>
    </source>
</evidence>
<evidence type="ECO:0000256" key="2">
    <source>
        <dbReference type="ARBA" id="ARBA00022692"/>
    </source>
</evidence>
<proteinExistence type="predicted"/>